<comment type="caution">
    <text evidence="1">The sequence shown here is derived from an EMBL/GenBank/DDBJ whole genome shotgun (WGS) entry which is preliminary data.</text>
</comment>
<evidence type="ECO:0000313" key="1">
    <source>
        <dbReference type="EMBL" id="KAA6365998.1"/>
    </source>
</evidence>
<evidence type="ECO:0000313" key="2">
    <source>
        <dbReference type="Proteomes" id="UP000324800"/>
    </source>
</evidence>
<protein>
    <submittedName>
        <fullName evidence="1">Uncharacterized protein</fullName>
    </submittedName>
</protein>
<reference evidence="1 2" key="1">
    <citation type="submission" date="2019-03" db="EMBL/GenBank/DDBJ databases">
        <title>Single cell metagenomics reveals metabolic interactions within the superorganism composed of flagellate Streblomastix strix and complex community of Bacteroidetes bacteria on its surface.</title>
        <authorList>
            <person name="Treitli S.C."/>
            <person name="Kolisko M."/>
            <person name="Husnik F."/>
            <person name="Keeling P."/>
            <person name="Hampl V."/>
        </authorList>
    </citation>
    <scope>NUCLEOTIDE SEQUENCE [LARGE SCALE GENOMIC DNA]</scope>
    <source>
        <strain evidence="1">ST1C</strain>
    </source>
</reference>
<organism evidence="1 2">
    <name type="scientific">Streblomastix strix</name>
    <dbReference type="NCBI Taxonomy" id="222440"/>
    <lineage>
        <taxon>Eukaryota</taxon>
        <taxon>Metamonada</taxon>
        <taxon>Preaxostyla</taxon>
        <taxon>Oxymonadida</taxon>
        <taxon>Streblomastigidae</taxon>
        <taxon>Streblomastix</taxon>
    </lineage>
</organism>
<dbReference type="AlphaFoldDB" id="A0A5J4U6Q1"/>
<dbReference type="EMBL" id="SNRW01019847">
    <property type="protein sequence ID" value="KAA6365998.1"/>
    <property type="molecule type" value="Genomic_DNA"/>
</dbReference>
<sequence>MSLISPLCGDNVCTSPFGASFFLFYYETLPLGPLPSDPLLVYGVGHQKQKRKAIKSTGIIAKVKSLKLKSQRQKVKTNSESLVIDRSAGKEVVVKNNKLKLKQKLIKALCYSQLCLMLPIGPLSSQIISCVSYFRLDMACLSSSATVLSSTLVLSIEILQRTRGVM</sequence>
<accession>A0A5J4U6Q1</accession>
<gene>
    <name evidence="1" type="ORF">EZS28_038475</name>
</gene>
<dbReference type="Proteomes" id="UP000324800">
    <property type="component" value="Unassembled WGS sequence"/>
</dbReference>
<name>A0A5J4U6Q1_9EUKA</name>
<proteinExistence type="predicted"/>